<comment type="caution">
    <text evidence="2">The sequence shown here is derived from an EMBL/GenBank/DDBJ whole genome shotgun (WGS) entry which is preliminary data.</text>
</comment>
<evidence type="ECO:0000313" key="3">
    <source>
        <dbReference type="Proteomes" id="UP001498476"/>
    </source>
</evidence>
<accession>A0ABR1GYL7</accession>
<evidence type="ECO:0000256" key="1">
    <source>
        <dbReference type="SAM" id="SignalP"/>
    </source>
</evidence>
<evidence type="ECO:0008006" key="4">
    <source>
        <dbReference type="Google" id="ProtNLM"/>
    </source>
</evidence>
<sequence length="175" mass="18546">MNGITLLVSLGLVLGGAQAISMIDYAPACGVNAEFGYWYSELLRNNEDPTTTTTYTNFYAPNGSLVVLGDTSTGADAILTARAAMLPSDGSIQWNHFPNTTTVAYESATEKTFQVAGIMQTVTVADGSCSTTDFRTLFTVTKNKATGKANLTPQGGSLLIYNGFFISPSDLPCTR</sequence>
<dbReference type="Proteomes" id="UP001498476">
    <property type="component" value="Unassembled WGS sequence"/>
</dbReference>
<keyword evidence="3" id="KW-1185">Reference proteome</keyword>
<feature type="signal peptide" evidence="1">
    <location>
        <begin position="1"/>
        <end position="19"/>
    </location>
</feature>
<protein>
    <recommendedName>
        <fullName evidence="4">Lipocalin/cytosolic fatty-acid binding domain-containing protein</fullName>
    </recommendedName>
</protein>
<dbReference type="EMBL" id="JAZAVJ010000115">
    <property type="protein sequence ID" value="KAK7413925.1"/>
    <property type="molecule type" value="Genomic_DNA"/>
</dbReference>
<keyword evidence="1" id="KW-0732">Signal</keyword>
<gene>
    <name evidence="2" type="ORF">QQX98_007192</name>
</gene>
<reference evidence="2 3" key="1">
    <citation type="journal article" date="2025" name="Microbiol. Resour. Announc.">
        <title>Draft genome sequences for Neonectria magnoliae and Neonectria punicea, canker pathogens of Liriodendron tulipifera and Acer saccharum in West Virginia.</title>
        <authorList>
            <person name="Petronek H.M."/>
            <person name="Kasson M.T."/>
            <person name="Metheny A.M."/>
            <person name="Stauder C.M."/>
            <person name="Lovett B."/>
            <person name="Lynch S.C."/>
            <person name="Garnas J.R."/>
            <person name="Kasson L.R."/>
            <person name="Stajich J.E."/>
        </authorList>
    </citation>
    <scope>NUCLEOTIDE SEQUENCE [LARGE SCALE GENOMIC DNA]</scope>
    <source>
        <strain evidence="2 3">NRRL 64653</strain>
    </source>
</reference>
<name>A0ABR1GYL7_9HYPO</name>
<feature type="chain" id="PRO_5046811941" description="Lipocalin/cytosolic fatty-acid binding domain-containing protein" evidence="1">
    <location>
        <begin position="20"/>
        <end position="175"/>
    </location>
</feature>
<proteinExistence type="predicted"/>
<organism evidence="2 3">
    <name type="scientific">Neonectria punicea</name>
    <dbReference type="NCBI Taxonomy" id="979145"/>
    <lineage>
        <taxon>Eukaryota</taxon>
        <taxon>Fungi</taxon>
        <taxon>Dikarya</taxon>
        <taxon>Ascomycota</taxon>
        <taxon>Pezizomycotina</taxon>
        <taxon>Sordariomycetes</taxon>
        <taxon>Hypocreomycetidae</taxon>
        <taxon>Hypocreales</taxon>
        <taxon>Nectriaceae</taxon>
        <taxon>Neonectria</taxon>
    </lineage>
</organism>
<evidence type="ECO:0000313" key="2">
    <source>
        <dbReference type="EMBL" id="KAK7413925.1"/>
    </source>
</evidence>